<dbReference type="PROSITE" id="PS50913">
    <property type="entry name" value="GRIP"/>
    <property type="match status" value="1"/>
</dbReference>
<reference evidence="5" key="1">
    <citation type="submission" date="2025-08" db="UniProtKB">
        <authorList>
            <consortium name="RefSeq"/>
        </authorList>
    </citation>
    <scope>IDENTIFICATION</scope>
    <source>
        <tissue evidence="5">Gonads</tissue>
    </source>
</reference>
<keyword evidence="1" id="KW-0175">Coiled coil</keyword>
<feature type="compositionally biased region" description="Polar residues" evidence="2">
    <location>
        <begin position="15"/>
        <end position="39"/>
    </location>
</feature>
<dbReference type="SMART" id="SM00755">
    <property type="entry name" value="Grip"/>
    <property type="match status" value="1"/>
</dbReference>
<dbReference type="GO" id="GO:0031267">
    <property type="term" value="F:small GTPase binding"/>
    <property type="evidence" value="ECO:0007669"/>
    <property type="project" value="TreeGrafter"/>
</dbReference>
<dbReference type="InterPro" id="IPR000237">
    <property type="entry name" value="GRIP_dom"/>
</dbReference>
<proteinExistence type="predicted"/>
<feature type="coiled-coil region" evidence="1">
    <location>
        <begin position="1332"/>
        <end position="1394"/>
    </location>
</feature>
<feature type="domain" description="GRIP" evidence="3">
    <location>
        <begin position="1494"/>
        <end position="1541"/>
    </location>
</feature>
<keyword evidence="4" id="KW-1185">Reference proteome</keyword>
<accession>A0A6J2X5P0</accession>
<dbReference type="Pfam" id="PF01465">
    <property type="entry name" value="GRIP"/>
    <property type="match status" value="1"/>
</dbReference>
<dbReference type="Proteomes" id="UP000504635">
    <property type="component" value="Unplaced"/>
</dbReference>
<dbReference type="GO" id="GO:0005794">
    <property type="term" value="C:Golgi apparatus"/>
    <property type="evidence" value="ECO:0007669"/>
    <property type="project" value="TreeGrafter"/>
</dbReference>
<organism evidence="4 5">
    <name type="scientific">Sitophilus oryzae</name>
    <name type="common">Rice weevil</name>
    <name type="synonym">Curculio oryzae</name>
    <dbReference type="NCBI Taxonomy" id="7048"/>
    <lineage>
        <taxon>Eukaryota</taxon>
        <taxon>Metazoa</taxon>
        <taxon>Ecdysozoa</taxon>
        <taxon>Arthropoda</taxon>
        <taxon>Hexapoda</taxon>
        <taxon>Insecta</taxon>
        <taxon>Pterygota</taxon>
        <taxon>Neoptera</taxon>
        <taxon>Endopterygota</taxon>
        <taxon>Coleoptera</taxon>
        <taxon>Polyphaga</taxon>
        <taxon>Cucujiformia</taxon>
        <taxon>Curculionidae</taxon>
        <taxon>Dryophthorinae</taxon>
        <taxon>Sitophilus</taxon>
    </lineage>
</organism>
<evidence type="ECO:0000256" key="2">
    <source>
        <dbReference type="SAM" id="MobiDB-lite"/>
    </source>
</evidence>
<evidence type="ECO:0000313" key="5">
    <source>
        <dbReference type="RefSeq" id="XP_030746320.1"/>
    </source>
</evidence>
<dbReference type="GO" id="GO:0048193">
    <property type="term" value="P:Golgi vesicle transport"/>
    <property type="evidence" value="ECO:0007669"/>
    <property type="project" value="TreeGrafter"/>
</dbReference>
<gene>
    <name evidence="5" type="primary">LOC115875066</name>
</gene>
<dbReference type="Gene3D" id="1.10.220.60">
    <property type="entry name" value="GRIP domain"/>
    <property type="match status" value="1"/>
</dbReference>
<evidence type="ECO:0000313" key="4">
    <source>
        <dbReference type="Proteomes" id="UP000504635"/>
    </source>
</evidence>
<dbReference type="PANTHER" id="PTHR19327:SF0">
    <property type="entry name" value="GOLGIN SUBFAMILY A MEMBER 4"/>
    <property type="match status" value="1"/>
</dbReference>
<dbReference type="CTD" id="37702"/>
<feature type="coiled-coil region" evidence="1">
    <location>
        <begin position="435"/>
        <end position="699"/>
    </location>
</feature>
<evidence type="ECO:0000259" key="3">
    <source>
        <dbReference type="PROSITE" id="PS50913"/>
    </source>
</evidence>
<evidence type="ECO:0000256" key="1">
    <source>
        <dbReference type="SAM" id="Coils"/>
    </source>
</evidence>
<feature type="region of interest" description="Disordered" evidence="2">
    <location>
        <begin position="1"/>
        <end position="39"/>
    </location>
</feature>
<name>A0A6J2X5P0_SITOR</name>
<feature type="coiled-coil region" evidence="1">
    <location>
        <begin position="248"/>
        <end position="403"/>
    </location>
</feature>
<dbReference type="KEGG" id="soy:115875066"/>
<feature type="coiled-coil region" evidence="1">
    <location>
        <begin position="1461"/>
        <end position="1488"/>
    </location>
</feature>
<feature type="coiled-coil region" evidence="1">
    <location>
        <begin position="727"/>
        <end position="1307"/>
    </location>
</feature>
<feature type="coiled-coil region" evidence="1">
    <location>
        <begin position="156"/>
        <end position="219"/>
    </location>
</feature>
<dbReference type="RefSeq" id="XP_030746320.1">
    <property type="nucleotide sequence ID" value="XM_030890460.1"/>
</dbReference>
<dbReference type="SUPFAM" id="SSF90257">
    <property type="entry name" value="Myosin rod fragments"/>
    <property type="match status" value="1"/>
</dbReference>
<dbReference type="SUPFAM" id="SSF101283">
    <property type="entry name" value="GRIP domain"/>
    <property type="match status" value="1"/>
</dbReference>
<dbReference type="PANTHER" id="PTHR19327">
    <property type="entry name" value="GOLGIN"/>
    <property type="match status" value="1"/>
</dbReference>
<dbReference type="FunCoup" id="A0A6J2X5P0">
    <property type="interactions" value="527"/>
</dbReference>
<sequence>MFKKLKEKITEEVRSSPQRLQQLTQSVSDKLQGTNSSDENFFSIGDEDASTPNMSTVDQGFSSVALVSPTSEEKLRRSSISSLASDISFLPKYDAANMYHLQSDMDVSASELEDNISQSSSNVGRVSKEQLYSAFKKSQMQYHKYRGRYTDLARHYKEIEREMSKMKAVLVETQDKAIRRVTELKEQCSLEQKAKAHLESALRDELDEKEMKIQSLQTKIDLLQGPNAAQNPITIDKLDLSHAEADKLEQLTKYLNDARSEIEALNQEHKASTIIFQTKEQEYKMKIVNLEKDISSLYEREKENNIKLAENKMELHNELLSKDAEINKMKKEIESLKVSLSTKEKEEKNTKLENLQSQNGKLIEKIENLTQKCNGFEHELLKVETYKMEIQKLTEQNSILTKNADENISLSDNISKLTAENNGLRSTISDLKTGLNNIQENFKILSDEKNNLIQTIEKEKKEYETQIENLRYNAKQGLFSLEKQILERMKTTYDEKEKQLRNQFNQKIEEITSNNKELKEIHLQLIDKENIIKRISEEFEELKNKLRDKENKFDELERNHLELIDECSKLRTTTNLLETQINEVTNQKIQDNEDKKNLQDHIKTLEDEVNHIQKICKDKEENNVQLSTEILKLQNTNRDLLEKVRLVEEKQEMAEMIPTENNLLEMKIHKLEEEKLSLLNDFEKERKILNEMIKENKEVKIKDVKISELNDVNHKLEEKICKLKEYLKAKEDSIVELNKNKFNLEQEVIKLKESVRILEEHEEAIELDKTECNLLQIKVQQLEKEKENLLKSFENEREIFDHTFHKTNQEFDTHKEEIMNENVSLAKENLELKKSYEELKQKVRIFEERDEVIELEKSEAMLLKLKLQQLETEKSELLNSFEMEREMFNKILIEHKELKLKEEQIKELEDSNKHLTERLAEFKGFLKKKDGNIVDLQKAKLTLEQDIAKLKESLRIKEEEVDAISVEKTECELLQLKLQALQEEKQNLLNSFEIERKTFEEETLKTTHIENSLEKLNEENSILRSEVDTLIKDNKIIQEKYSSLYNDQNENVDIINEQKQLISNLNSEIDELRSNHETEKNKNNHLVNKLSDLTQEIDGYKIEKEEVKKTLQAFENRIEEVKRNAADRVEEKIKELEVLVKEKSVLETELRKKIEQHNFKSKEMGVIQQQFNVLMQEKENVLSENKHIKMQLEELKNANFKSLESKVKELEQAKELNKVIQNVYDKLNQEVSELKIRINQLTSDNKNVHEEYEKLVMELEGHKARNAFLEKEKLEFEEKTEKTEKHTVALQDKINDLAEQLHQIKKDSKDVKPSSTDLEDIQKDFYDLKEKCDNLFVENKNLKQEYTRIQEQCDNFNKIKQDLEKQVADLEGHYNEVLHEKQLLQDEVQELKISPINSGTSVTSNGTSKLENLNIVKQETLLNAVSNEQSTDSEKWHREFENLTDKLAQYKSLDVTNKSSIEFYENELQKQKNKNEKLNRKLDETLVTLSHCAELSNSTEIEYLRNVLYNYMLGKESLVLARVIAAVCKFDPNQTEAVLQKEQQKQTLLGQLGLL</sequence>
<dbReference type="GeneID" id="115875066"/>
<dbReference type="OrthoDB" id="5322683at2759"/>
<protein>
    <submittedName>
        <fullName evidence="5">Golgin subfamily A member 4 isoform X1</fullName>
    </submittedName>
</protein>
<dbReference type="InParanoid" id="A0A6J2X5P0"/>